<reference evidence="9" key="1">
    <citation type="submission" date="2022-08" db="EMBL/GenBank/DDBJ databases">
        <title>Genomic Encyclopedia of Type Strains, Phase III (KMG-III): the genomes of soil and plant-associated and newly described type strains.</title>
        <authorList>
            <person name="Whitman W."/>
        </authorList>
    </citation>
    <scope>NUCLEOTIDE SEQUENCE</scope>
    <source>
        <strain evidence="9">HMT 1</strain>
    </source>
</reference>
<keyword evidence="5 8" id="KW-1133">Transmembrane helix</keyword>
<name>A0AAE3HKW4_9GAMM</name>
<feature type="transmembrane region" description="Helical" evidence="8">
    <location>
        <begin position="144"/>
        <end position="162"/>
    </location>
</feature>
<organism evidence="9 10">
    <name type="scientific">Methylohalomonas lacus</name>
    <dbReference type="NCBI Taxonomy" id="398773"/>
    <lineage>
        <taxon>Bacteria</taxon>
        <taxon>Pseudomonadati</taxon>
        <taxon>Pseudomonadota</taxon>
        <taxon>Gammaproteobacteria</taxon>
        <taxon>Methylohalomonadales</taxon>
        <taxon>Methylohalomonadaceae</taxon>
        <taxon>Methylohalomonas</taxon>
    </lineage>
</organism>
<dbReference type="GO" id="GO:0015501">
    <property type="term" value="F:glutamate:sodium symporter activity"/>
    <property type="evidence" value="ECO:0007669"/>
    <property type="project" value="TreeGrafter"/>
</dbReference>
<evidence type="ECO:0000256" key="3">
    <source>
        <dbReference type="ARBA" id="ARBA00022692"/>
    </source>
</evidence>
<evidence type="ECO:0000256" key="2">
    <source>
        <dbReference type="ARBA" id="ARBA00022448"/>
    </source>
</evidence>
<dbReference type="GO" id="GO:0005313">
    <property type="term" value="F:L-glutamate transmembrane transporter activity"/>
    <property type="evidence" value="ECO:0007669"/>
    <property type="project" value="TreeGrafter"/>
</dbReference>
<dbReference type="InterPro" id="IPR036458">
    <property type="entry name" value="Na:dicarbo_symporter_sf"/>
</dbReference>
<dbReference type="RefSeq" id="WP_259054605.1">
    <property type="nucleotide sequence ID" value="NZ_JANUCT010000005.1"/>
</dbReference>
<comment type="caution">
    <text evidence="9">The sequence shown here is derived from an EMBL/GenBank/DDBJ whole genome shotgun (WGS) entry which is preliminary data.</text>
</comment>
<evidence type="ECO:0000256" key="7">
    <source>
        <dbReference type="ARBA" id="ARBA00023180"/>
    </source>
</evidence>
<sequence length="416" mass="42965">MPQFRQQTLLWAILVGAAAGLVCGWWFGEAMAPVAWLGDLFLDALKMVIVPLIVAAVISGIGSLGDVRRLGRIGGLTLLYYLLTTASAVLLGLVLVNLVQPGSGIDTLAGGVPEGFADKETTGFSDIVRSLISPNLVAAAADTQLLPIIVFSLLLGAALTTVGEHGRTTLAFFDGLNEAMMKLVMWIMVAAPVGIFALIAGRFAEAGGGAAFLAEVQAVGWYVATVIGGLFLHFLLLTAVGQALARRGFSYVRAQGRALVTAFGTGTSSGTLPVTMECAREAGVDDRAVRFVLPLGATVNMDGTALYEAVAVMFIAQAYGIELGLAEQTLVFITATLAAIGAAGIPQAGLVTMIIVLTAVNLPLEGIGLLLAVDWFLDRLRTLVNVWGDSVGAAVIGQYIGANDAAAAPAAPQPNA</sequence>
<dbReference type="EMBL" id="JANUCT010000005">
    <property type="protein sequence ID" value="MCS3902999.1"/>
    <property type="molecule type" value="Genomic_DNA"/>
</dbReference>
<dbReference type="GO" id="GO:0015175">
    <property type="term" value="F:neutral L-amino acid transmembrane transporter activity"/>
    <property type="evidence" value="ECO:0007669"/>
    <property type="project" value="TreeGrafter"/>
</dbReference>
<dbReference type="InterPro" id="IPR001991">
    <property type="entry name" value="Na-dicarboxylate_symporter"/>
</dbReference>
<dbReference type="PROSITE" id="PS00714">
    <property type="entry name" value="NA_DICARBOXYL_SYMP_2"/>
    <property type="match status" value="1"/>
</dbReference>
<evidence type="ECO:0000256" key="6">
    <source>
        <dbReference type="ARBA" id="ARBA00023136"/>
    </source>
</evidence>
<dbReference type="InterPro" id="IPR018107">
    <property type="entry name" value="Na-dicarboxylate_symporter_CS"/>
</dbReference>
<keyword evidence="6 8" id="KW-0472">Membrane</keyword>
<evidence type="ECO:0000256" key="8">
    <source>
        <dbReference type="SAM" id="Phobius"/>
    </source>
</evidence>
<feature type="transmembrane region" description="Helical" evidence="8">
    <location>
        <begin position="351"/>
        <end position="373"/>
    </location>
</feature>
<dbReference type="Gene3D" id="1.10.3860.10">
    <property type="entry name" value="Sodium:dicarboxylate symporter"/>
    <property type="match status" value="1"/>
</dbReference>
<feature type="transmembrane region" description="Helical" evidence="8">
    <location>
        <begin position="9"/>
        <end position="28"/>
    </location>
</feature>
<dbReference type="InterPro" id="IPR050746">
    <property type="entry name" value="DAACS"/>
</dbReference>
<keyword evidence="10" id="KW-1185">Reference proteome</keyword>
<dbReference type="AlphaFoldDB" id="A0AAE3HKW4"/>
<evidence type="ECO:0000313" key="9">
    <source>
        <dbReference type="EMBL" id="MCS3902999.1"/>
    </source>
</evidence>
<proteinExistence type="predicted"/>
<comment type="subcellular location">
    <subcellularLocation>
        <location evidence="1">Membrane</location>
        <topology evidence="1">Multi-pass membrane protein</topology>
    </subcellularLocation>
</comment>
<keyword evidence="4" id="KW-0769">Symport</keyword>
<dbReference type="PRINTS" id="PR00173">
    <property type="entry name" value="EDTRNSPORT"/>
</dbReference>
<keyword evidence="3 8" id="KW-0812">Transmembrane</keyword>
<evidence type="ECO:0000256" key="4">
    <source>
        <dbReference type="ARBA" id="ARBA00022847"/>
    </source>
</evidence>
<feature type="transmembrane region" description="Helical" evidence="8">
    <location>
        <begin position="221"/>
        <end position="245"/>
    </location>
</feature>
<feature type="transmembrane region" description="Helical" evidence="8">
    <location>
        <begin position="323"/>
        <end position="345"/>
    </location>
</feature>
<dbReference type="GO" id="GO:0005886">
    <property type="term" value="C:plasma membrane"/>
    <property type="evidence" value="ECO:0007669"/>
    <property type="project" value="TreeGrafter"/>
</dbReference>
<keyword evidence="2" id="KW-0813">Transport</keyword>
<keyword evidence="7" id="KW-0325">Glycoprotein</keyword>
<dbReference type="SUPFAM" id="SSF118215">
    <property type="entry name" value="Proton glutamate symport protein"/>
    <property type="match status" value="1"/>
</dbReference>
<feature type="transmembrane region" description="Helical" evidence="8">
    <location>
        <begin position="48"/>
        <end position="67"/>
    </location>
</feature>
<feature type="transmembrane region" description="Helical" evidence="8">
    <location>
        <begin position="183"/>
        <end position="201"/>
    </location>
</feature>
<feature type="transmembrane region" description="Helical" evidence="8">
    <location>
        <begin position="79"/>
        <end position="99"/>
    </location>
</feature>
<evidence type="ECO:0000313" key="10">
    <source>
        <dbReference type="Proteomes" id="UP001204445"/>
    </source>
</evidence>
<evidence type="ECO:0000256" key="1">
    <source>
        <dbReference type="ARBA" id="ARBA00004141"/>
    </source>
</evidence>
<dbReference type="Pfam" id="PF00375">
    <property type="entry name" value="SDF"/>
    <property type="match status" value="1"/>
</dbReference>
<dbReference type="PANTHER" id="PTHR11958:SF63">
    <property type="entry name" value="AMINO ACID TRANSPORTER"/>
    <property type="match status" value="1"/>
</dbReference>
<evidence type="ECO:0000256" key="5">
    <source>
        <dbReference type="ARBA" id="ARBA00022989"/>
    </source>
</evidence>
<gene>
    <name evidence="9" type="ORF">J2T55_001007</name>
</gene>
<protein>
    <submittedName>
        <fullName evidence="9">Na+/H+-dicarboxylate symporter</fullName>
    </submittedName>
</protein>
<dbReference type="PANTHER" id="PTHR11958">
    <property type="entry name" value="SODIUM/DICARBOXYLATE SYMPORTER-RELATED"/>
    <property type="match status" value="1"/>
</dbReference>
<dbReference type="Proteomes" id="UP001204445">
    <property type="component" value="Unassembled WGS sequence"/>
</dbReference>
<accession>A0AAE3HKW4</accession>